<dbReference type="FunFam" id="3.20.20.450:FF:000001">
    <property type="entry name" value="Cyclic di-GMP phosphodiesterase yahA"/>
    <property type="match status" value="1"/>
</dbReference>
<keyword evidence="1" id="KW-0812">Transmembrane</keyword>
<dbReference type="Gene3D" id="3.20.20.450">
    <property type="entry name" value="EAL domain"/>
    <property type="match status" value="1"/>
</dbReference>
<dbReference type="InterPro" id="IPR052155">
    <property type="entry name" value="Biofilm_reg_signaling"/>
</dbReference>
<dbReference type="CDD" id="cd01949">
    <property type="entry name" value="GGDEF"/>
    <property type="match status" value="1"/>
</dbReference>
<dbReference type="InterPro" id="IPR000160">
    <property type="entry name" value="GGDEF_dom"/>
</dbReference>
<feature type="domain" description="GGDEF" evidence="3">
    <location>
        <begin position="637"/>
        <end position="774"/>
    </location>
</feature>
<dbReference type="SMART" id="SM00065">
    <property type="entry name" value="GAF"/>
    <property type="match status" value="2"/>
</dbReference>
<dbReference type="InterPro" id="IPR001633">
    <property type="entry name" value="EAL_dom"/>
</dbReference>
<reference evidence="4" key="1">
    <citation type="submission" date="2018-06" db="EMBL/GenBank/DDBJ databases">
        <authorList>
            <person name="Zhirakovskaya E."/>
        </authorList>
    </citation>
    <scope>NUCLEOTIDE SEQUENCE</scope>
</reference>
<feature type="transmembrane region" description="Helical" evidence="1">
    <location>
        <begin position="95"/>
        <end position="114"/>
    </location>
</feature>
<dbReference type="SUPFAM" id="SSF55073">
    <property type="entry name" value="Nucleotide cyclase"/>
    <property type="match status" value="1"/>
</dbReference>
<dbReference type="SMART" id="SM00052">
    <property type="entry name" value="EAL"/>
    <property type="match status" value="1"/>
</dbReference>
<feature type="transmembrane region" description="Helical" evidence="1">
    <location>
        <begin position="52"/>
        <end position="75"/>
    </location>
</feature>
<dbReference type="Gene3D" id="3.30.70.270">
    <property type="match status" value="1"/>
</dbReference>
<feature type="transmembrane region" description="Helical" evidence="1">
    <location>
        <begin position="134"/>
        <end position="155"/>
    </location>
</feature>
<keyword evidence="1" id="KW-1133">Transmembrane helix</keyword>
<dbReference type="Gene3D" id="3.30.450.40">
    <property type="match status" value="1"/>
</dbReference>
<dbReference type="SUPFAM" id="SSF141868">
    <property type="entry name" value="EAL domain-like"/>
    <property type="match status" value="1"/>
</dbReference>
<feature type="transmembrane region" description="Helical" evidence="1">
    <location>
        <begin position="206"/>
        <end position="224"/>
    </location>
</feature>
<evidence type="ECO:0000313" key="4">
    <source>
        <dbReference type="EMBL" id="VAW61039.1"/>
    </source>
</evidence>
<feature type="domain" description="EAL" evidence="2">
    <location>
        <begin position="783"/>
        <end position="1040"/>
    </location>
</feature>
<dbReference type="PROSITE" id="PS50887">
    <property type="entry name" value="GGDEF"/>
    <property type="match status" value="1"/>
</dbReference>
<dbReference type="InterPro" id="IPR029787">
    <property type="entry name" value="Nucleotide_cyclase"/>
</dbReference>
<accession>A0A3B0XHE0</accession>
<evidence type="ECO:0000256" key="1">
    <source>
        <dbReference type="SAM" id="Phobius"/>
    </source>
</evidence>
<dbReference type="InterPro" id="IPR035919">
    <property type="entry name" value="EAL_sf"/>
</dbReference>
<dbReference type="PROSITE" id="PS50883">
    <property type="entry name" value="EAL"/>
    <property type="match status" value="1"/>
</dbReference>
<dbReference type="SUPFAM" id="SSF55781">
    <property type="entry name" value="GAF domain-like"/>
    <property type="match status" value="2"/>
</dbReference>
<evidence type="ECO:0000259" key="2">
    <source>
        <dbReference type="PROSITE" id="PS50883"/>
    </source>
</evidence>
<dbReference type="CDD" id="cd01948">
    <property type="entry name" value="EAL"/>
    <property type="match status" value="1"/>
</dbReference>
<dbReference type="PANTHER" id="PTHR44757">
    <property type="entry name" value="DIGUANYLATE CYCLASE DGCP"/>
    <property type="match status" value="1"/>
</dbReference>
<dbReference type="SMART" id="SM00267">
    <property type="entry name" value="GGDEF"/>
    <property type="match status" value="1"/>
</dbReference>
<proteinExistence type="predicted"/>
<dbReference type="FunFam" id="3.30.70.270:FF:000001">
    <property type="entry name" value="Diguanylate cyclase domain protein"/>
    <property type="match status" value="1"/>
</dbReference>
<dbReference type="InterPro" id="IPR029016">
    <property type="entry name" value="GAF-like_dom_sf"/>
</dbReference>
<dbReference type="Pfam" id="PF13185">
    <property type="entry name" value="GAF_2"/>
    <property type="match status" value="1"/>
</dbReference>
<feature type="transmembrane region" description="Helical" evidence="1">
    <location>
        <begin position="12"/>
        <end position="32"/>
    </location>
</feature>
<evidence type="ECO:0000259" key="3">
    <source>
        <dbReference type="PROSITE" id="PS50887"/>
    </source>
</evidence>
<dbReference type="EMBL" id="UOFG01000136">
    <property type="protein sequence ID" value="VAW61039.1"/>
    <property type="molecule type" value="Genomic_DNA"/>
</dbReference>
<dbReference type="InterPro" id="IPR043128">
    <property type="entry name" value="Rev_trsase/Diguanyl_cyclase"/>
</dbReference>
<feature type="transmembrane region" description="Helical" evidence="1">
    <location>
        <begin position="175"/>
        <end position="194"/>
    </location>
</feature>
<name>A0A3B0XHE0_9ZZZZ</name>
<sequence>MTDQEFQTRFLRLIALTWLLPPMVGFSFLLYIEVFTFDQLLIMLGNPLKQTFLVGGFLLALFYFHRFSLPLKTFLSAPDPINQLLALKVLQRFPLHFWLVFISYISLAPAAAIISLEMSSSYVARPVDWFRIHLVALIVSIIVGLPIFIRIYDLFGKTFGHIQLQRPIITLKTRVFLIGALIPLLIDTMLVQYYWTRTGFFSAETFIIWVLLECLAIAGTLLFVRSFNQSLAPLNRLINTPADSLTHKIHPASTDELGIFATQLGKLLDGQQLHQQRLAFSNDLLKASHSHENLARLLQTIVDRTCQTLDGAACFLSLYDPGNNRLVCVARSNADYNQEGHFHVSLNDTSLVIDVFKSSQPQIVQNAHSDSRINQKLRQLYNIQSSAAVPLIIEDETIGVLQIASINKFHHYNDHEIKTLQAFAQEAAVIQTFFEGLKERRKAETAITQIMQGVSAATGADFFNAMTINMANILRADSCGIVTILPDSGREVETLAYFHDGKIIPNLQYTLDGTPCETIIGKKPRTFSKNIQETFPQDTHLCEQGIESYVGIPLSDSHNKPQGLLFAMFRRTIENIEFNESVMRIFAARTSAEIERTQTEKRIKHMAYYDSLTGLPNRVYLHDRIQQAIAHAERNNTRLAVMILDLDHFKKINDSLGHPVGDALLIEVAQRLRKCIRKEDTVARLGGDEFIILQSGFESRESAINHISHIAKQLHETLKIHYTISEHSLMITASCGIALYPNDGKTTEQLIKHSDTALYKAKERGRDGYQFFSSEMNAAAVERLEMESDIHRAIKNKEFEVVYQPKVCISDNRIIGAEALLRWYAPGRGYISPDSFIPIADETGQIIQLGEFVLHQACEQTSRFWCNSGSCDEHNRLSINVSPRQFKQDDFIDKLQKTLDQHQTKTECIELEVTENILIEDTRAVSKKLQILKDLGIKISIDDFGTGYASLRYLQQLPIDMIKIDRSFITHINENEGDLAIVKTIITMAKNLHIDIIAEGVETREQIERLEQLGCPYYQGYYYSKPVSRDEFFEMLQQQRQASKKMQCK</sequence>
<dbReference type="Pfam" id="PF00990">
    <property type="entry name" value="GGDEF"/>
    <property type="match status" value="1"/>
</dbReference>
<protein>
    <submittedName>
        <fullName evidence="4">Diguanylate cyclase/phosphodiesterase (GGDEF &amp; EAL domains) with PAS/PAC sensor(S)</fullName>
    </submittedName>
</protein>
<organism evidence="4">
    <name type="scientific">hydrothermal vent metagenome</name>
    <dbReference type="NCBI Taxonomy" id="652676"/>
    <lineage>
        <taxon>unclassified sequences</taxon>
        <taxon>metagenomes</taxon>
        <taxon>ecological metagenomes</taxon>
    </lineage>
</organism>
<dbReference type="AlphaFoldDB" id="A0A3B0XHE0"/>
<dbReference type="PANTHER" id="PTHR44757:SF2">
    <property type="entry name" value="BIOFILM ARCHITECTURE MAINTENANCE PROTEIN MBAA"/>
    <property type="match status" value="1"/>
</dbReference>
<keyword evidence="1" id="KW-0472">Membrane</keyword>
<dbReference type="NCBIfam" id="TIGR00254">
    <property type="entry name" value="GGDEF"/>
    <property type="match status" value="1"/>
</dbReference>
<gene>
    <name evidence="4" type="ORF">MNBD_GAMMA11-1824</name>
</gene>
<dbReference type="InterPro" id="IPR003018">
    <property type="entry name" value="GAF"/>
</dbReference>
<dbReference type="Pfam" id="PF00563">
    <property type="entry name" value="EAL"/>
    <property type="match status" value="1"/>
</dbReference>